<feature type="region of interest" description="Disordered" evidence="2">
    <location>
        <begin position="216"/>
        <end position="238"/>
    </location>
</feature>
<accession>A0A2B4RKX7</accession>
<feature type="compositionally biased region" description="Acidic residues" evidence="2">
    <location>
        <begin position="720"/>
        <end position="730"/>
    </location>
</feature>
<feature type="compositionally biased region" description="Low complexity" evidence="2">
    <location>
        <begin position="338"/>
        <end position="350"/>
    </location>
</feature>
<dbReference type="InterPro" id="IPR013762">
    <property type="entry name" value="Integrase-like_cat_sf"/>
</dbReference>
<evidence type="ECO:0008006" key="5">
    <source>
        <dbReference type="Google" id="ProtNLM"/>
    </source>
</evidence>
<feature type="compositionally biased region" description="Basic and acidic residues" evidence="2">
    <location>
        <begin position="104"/>
        <end position="118"/>
    </location>
</feature>
<protein>
    <recommendedName>
        <fullName evidence="5">Tyr recombinase domain-containing protein</fullName>
    </recommendedName>
</protein>
<evidence type="ECO:0000313" key="4">
    <source>
        <dbReference type="Proteomes" id="UP000225706"/>
    </source>
</evidence>
<keyword evidence="4" id="KW-1185">Reference proteome</keyword>
<organism evidence="3 4">
    <name type="scientific">Stylophora pistillata</name>
    <name type="common">Smooth cauliflower coral</name>
    <dbReference type="NCBI Taxonomy" id="50429"/>
    <lineage>
        <taxon>Eukaryota</taxon>
        <taxon>Metazoa</taxon>
        <taxon>Cnidaria</taxon>
        <taxon>Anthozoa</taxon>
        <taxon>Hexacorallia</taxon>
        <taxon>Scleractinia</taxon>
        <taxon>Astrocoeniina</taxon>
        <taxon>Pocilloporidae</taxon>
        <taxon>Stylophora</taxon>
    </lineage>
</organism>
<evidence type="ECO:0000256" key="1">
    <source>
        <dbReference type="ARBA" id="ARBA00023172"/>
    </source>
</evidence>
<feature type="compositionally biased region" description="Acidic residues" evidence="2">
    <location>
        <begin position="119"/>
        <end position="135"/>
    </location>
</feature>
<feature type="region of interest" description="Disordered" evidence="2">
    <location>
        <begin position="325"/>
        <end position="353"/>
    </location>
</feature>
<evidence type="ECO:0000313" key="3">
    <source>
        <dbReference type="EMBL" id="PFX18261.1"/>
    </source>
</evidence>
<dbReference type="Gene3D" id="1.10.443.10">
    <property type="entry name" value="Intergrase catalytic core"/>
    <property type="match status" value="1"/>
</dbReference>
<dbReference type="InterPro" id="IPR011010">
    <property type="entry name" value="DNA_brk_join_enz"/>
</dbReference>
<comment type="caution">
    <text evidence="3">The sequence shown here is derived from an EMBL/GenBank/DDBJ whole genome shotgun (WGS) entry which is preliminary data.</text>
</comment>
<proteinExistence type="predicted"/>
<dbReference type="GO" id="GO:0003677">
    <property type="term" value="F:DNA binding"/>
    <property type="evidence" value="ECO:0007669"/>
    <property type="project" value="InterPro"/>
</dbReference>
<reference evidence="4" key="1">
    <citation type="journal article" date="2017" name="bioRxiv">
        <title>Comparative analysis of the genomes of Stylophora pistillata and Acropora digitifera provides evidence for extensive differences between species of corals.</title>
        <authorList>
            <person name="Voolstra C.R."/>
            <person name="Li Y."/>
            <person name="Liew Y.J."/>
            <person name="Baumgarten S."/>
            <person name="Zoccola D."/>
            <person name="Flot J.-F."/>
            <person name="Tambutte S."/>
            <person name="Allemand D."/>
            <person name="Aranda M."/>
        </authorList>
    </citation>
    <scope>NUCLEOTIDE SEQUENCE [LARGE SCALE GENOMIC DNA]</scope>
</reference>
<dbReference type="EMBL" id="LSMT01000421">
    <property type="protein sequence ID" value="PFX18261.1"/>
    <property type="molecule type" value="Genomic_DNA"/>
</dbReference>
<dbReference type="GO" id="GO:0015074">
    <property type="term" value="P:DNA integration"/>
    <property type="evidence" value="ECO:0007669"/>
    <property type="project" value="InterPro"/>
</dbReference>
<name>A0A2B4RKX7_STYPI</name>
<feature type="region of interest" description="Disordered" evidence="2">
    <location>
        <begin position="712"/>
        <end position="740"/>
    </location>
</feature>
<feature type="compositionally biased region" description="Basic residues" evidence="2">
    <location>
        <begin position="222"/>
        <end position="238"/>
    </location>
</feature>
<dbReference type="SUPFAM" id="SSF56349">
    <property type="entry name" value="DNA breaking-rejoining enzymes"/>
    <property type="match status" value="1"/>
</dbReference>
<evidence type="ECO:0000256" key="2">
    <source>
        <dbReference type="SAM" id="MobiDB-lite"/>
    </source>
</evidence>
<feature type="region of interest" description="Disordered" evidence="2">
    <location>
        <begin position="104"/>
        <end position="162"/>
    </location>
</feature>
<gene>
    <name evidence="3" type="ORF">AWC38_SpisGene17384</name>
</gene>
<sequence>MTRFYPKKHSTQSLSSDDINDYEALTSNHFFIVRASSNTSPGQFEVAKLTACKERAFALRNQWMTYQASLCAQLETFSESENELGDAESDGYRSLDDNREEISSKYQNDEKIGSHDRGDENEESSLMEGEVSNEGEDSKNAESTADENKEDCQESKDDKITRERQKRVCPFPRCNSKVVHLPRHLRTVHKCSKEYARTAISRFGLRRKYAFADKEKASAGNRKLKKAHTEKRSQKKPCRKMKRCPLTGCMTSTNRLPQHLQKAHKLQRTSPKYNKALSIAKVILRDEPHIFLRMKQESERYQGPDFESALSVDGDGKEIKMVEDDTSVGSDDHEADTSEASCDSASQSSDNIDIQGDDVSKTMRAFGDWLLSPDGGKKDRKTAKQHVSQLHKVLSVVGEGVMLSSLLDTKRIGDTFLQRYAAEKYHAATIKSYLLSLQHYCSFLLADQPSGVVFDKEHVLSLREKLKRWSASYNGENNRRRWEKMEEDRNALITPEKIGTFERSQAARDAITLLGQLRGAHAIQITQDKYTLVRDYLIAQIMIDNANRAGVVTCMTVMEFERATLEGDRYVVRVLHHKTVDTHGPAQVVLTSHLYNYIKVFMKEMRSQLPGVTLLEKQTMFLSWCGKPMESSQMTKAFGSIFKKAGVNGPVHHTLYRKSVVSHCHEQHKEISGNLADLMAHREETAQKYYRVFEKSKSSVKASRNVSRIMRNDTSLEALDGTEDESEEGTGDAKATEVETPLSGRKIWNEERKSTVRTLFAEEIAARNITISCVRQKIQSNPVLCGLVPKRVYDRVRAEWRFNSTPDDLGKETANPLEKEETIDNRVKRMFQVKEDDQQSSASSDILSSSETTAKSRGLFAAEHVQILLHLFQDMINGSPISKQTISATLQNDNAGKSLLSKFTLAQIVNRLKYERSRKERSRKPQCKD</sequence>
<dbReference type="Proteomes" id="UP000225706">
    <property type="component" value="Unassembled WGS sequence"/>
</dbReference>
<dbReference type="GO" id="GO:0006310">
    <property type="term" value="P:DNA recombination"/>
    <property type="evidence" value="ECO:0007669"/>
    <property type="project" value="UniProtKB-KW"/>
</dbReference>
<dbReference type="AlphaFoldDB" id="A0A2B4RKX7"/>
<feature type="compositionally biased region" description="Basic and acidic residues" evidence="2">
    <location>
        <begin position="136"/>
        <end position="162"/>
    </location>
</feature>
<keyword evidence="1" id="KW-0233">DNA recombination</keyword>
<dbReference type="OrthoDB" id="5959922at2759"/>